<dbReference type="InterPro" id="IPR025742">
    <property type="entry name" value="CSTF2_hinge"/>
</dbReference>
<dbReference type="GO" id="GO:0031124">
    <property type="term" value="P:mRNA 3'-end processing"/>
    <property type="evidence" value="ECO:0007669"/>
    <property type="project" value="InterPro"/>
</dbReference>
<dbReference type="PANTHER" id="PTHR45735">
    <property type="entry name" value="CLEAVAGE STIMULATION FACTOR SUBUNIT 2"/>
    <property type="match status" value="1"/>
</dbReference>
<feature type="compositionally biased region" description="Basic and acidic residues" evidence="4">
    <location>
        <begin position="88"/>
        <end position="98"/>
    </location>
</feature>
<protein>
    <submittedName>
        <fullName evidence="6">Cleavage stimulation factor subunit 2</fullName>
    </submittedName>
</protein>
<dbReference type="Gene3D" id="1.10.20.70">
    <property type="entry name" value="Transcription termination and cleavage factor, C-terminal domain"/>
    <property type="match status" value="1"/>
</dbReference>
<dbReference type="AlphaFoldDB" id="A0A1D1XLU8"/>
<dbReference type="Gene3D" id="3.30.70.330">
    <property type="match status" value="1"/>
</dbReference>
<evidence type="ECO:0000256" key="1">
    <source>
        <dbReference type="ARBA" id="ARBA00004123"/>
    </source>
</evidence>
<proteinExistence type="predicted"/>
<dbReference type="PANTHER" id="PTHR45735:SF2">
    <property type="entry name" value="CLEAVAGE STIMULATION FACTOR SUBUNIT 2"/>
    <property type="match status" value="1"/>
</dbReference>
<sequence length="557" mass="59645">MASSSSQRRCVFVGNIPYDATEEQLIQICEEVGPVVSFRLVLDRETGKPKGYGFCEYKDEETALSARRNLHGYEINGRQLRVDFAENDKGADRSREQGRGGPGLASNTGAPSILGDSSLHQPIGLQLAANAAAIMARALNEAQTSGITLSRSGLQGHSGLGGDPLTHYLAKMSRHQLCQIMSEMKALATQNGPLARQLLRTSSQLPKALFQGQIMLNMVTPQTLKMPNIRQTSGSVPQPLLQDSLQDQKSIAPPFHGQTPLQNVTEPGILAKRPDSQVSTLAQSPLISNPSALRGAVQPHFQHPQLEQTQNVSQAMLPGKPGIPTFSSVQSLSLGGFTAPPLTTTTSKGLLSQTQLPFLQQTKPIESVTVGVHSQVSPPKTSIQQSLLAHPLPSQSGSLMHPVVSGGQVAVSVESGAYSGLNYDSTWGSQVSMRPSSVTALVEPPHVPQDGMGLTDHPPKRVKLDGTSSVLQMVGSNTLRSKPESAQAFDTGMASVSQVVGIDGMQQSDKQISQLSPEMQKVLLEQVKSLTPEQLSSLPPEQRQQVIDLQQRLRSMG</sequence>
<dbReference type="PROSITE" id="PS50102">
    <property type="entry name" value="RRM"/>
    <property type="match status" value="1"/>
</dbReference>
<comment type="subcellular location">
    <subcellularLocation>
        <location evidence="1">Nucleus</location>
    </subcellularLocation>
</comment>
<name>A0A1D1XLU8_9ARAE</name>
<dbReference type="SMART" id="SM00360">
    <property type="entry name" value="RRM"/>
    <property type="match status" value="1"/>
</dbReference>
<dbReference type="InterPro" id="IPR026896">
    <property type="entry name" value="CSTF_C"/>
</dbReference>
<organism evidence="6">
    <name type="scientific">Anthurium amnicola</name>
    <dbReference type="NCBI Taxonomy" id="1678845"/>
    <lineage>
        <taxon>Eukaryota</taxon>
        <taxon>Viridiplantae</taxon>
        <taxon>Streptophyta</taxon>
        <taxon>Embryophyta</taxon>
        <taxon>Tracheophyta</taxon>
        <taxon>Spermatophyta</taxon>
        <taxon>Magnoliopsida</taxon>
        <taxon>Liliopsida</taxon>
        <taxon>Araceae</taxon>
        <taxon>Pothoideae</taxon>
        <taxon>Potheae</taxon>
        <taxon>Anthurium</taxon>
    </lineage>
</organism>
<dbReference type="InterPro" id="IPR038192">
    <property type="entry name" value="CSTF_C_sf"/>
</dbReference>
<dbReference type="GO" id="GO:0003729">
    <property type="term" value="F:mRNA binding"/>
    <property type="evidence" value="ECO:0007669"/>
    <property type="project" value="TreeGrafter"/>
</dbReference>
<dbReference type="FunFam" id="3.30.70.330:FF:000378">
    <property type="entry name" value="Cleavage stimulating factor 64"/>
    <property type="match status" value="1"/>
</dbReference>
<dbReference type="InterPro" id="IPR012677">
    <property type="entry name" value="Nucleotide-bd_a/b_plait_sf"/>
</dbReference>
<dbReference type="Pfam" id="PF14327">
    <property type="entry name" value="CSTF2_hinge"/>
    <property type="match status" value="1"/>
</dbReference>
<dbReference type="GO" id="GO:0005847">
    <property type="term" value="C:mRNA cleavage and polyadenylation specificity factor complex"/>
    <property type="evidence" value="ECO:0007669"/>
    <property type="project" value="TreeGrafter"/>
</dbReference>
<dbReference type="SUPFAM" id="SSF54928">
    <property type="entry name" value="RNA-binding domain, RBD"/>
    <property type="match status" value="1"/>
</dbReference>
<evidence type="ECO:0000256" key="2">
    <source>
        <dbReference type="ARBA" id="ARBA00023242"/>
    </source>
</evidence>
<accession>A0A1D1XLU8</accession>
<evidence type="ECO:0000256" key="4">
    <source>
        <dbReference type="SAM" id="MobiDB-lite"/>
    </source>
</evidence>
<dbReference type="InterPro" id="IPR000504">
    <property type="entry name" value="RRM_dom"/>
</dbReference>
<dbReference type="Pfam" id="PF00076">
    <property type="entry name" value="RRM_1"/>
    <property type="match status" value="1"/>
</dbReference>
<evidence type="ECO:0000313" key="6">
    <source>
        <dbReference type="EMBL" id="JAT43358.1"/>
    </source>
</evidence>
<keyword evidence="3" id="KW-0694">RNA-binding</keyword>
<evidence type="ECO:0000256" key="3">
    <source>
        <dbReference type="PROSITE-ProRule" id="PRU00176"/>
    </source>
</evidence>
<dbReference type="Pfam" id="PF14304">
    <property type="entry name" value="CSTF_C"/>
    <property type="match status" value="1"/>
</dbReference>
<keyword evidence="2" id="KW-0539">Nucleus</keyword>
<dbReference type="CDD" id="cd12398">
    <property type="entry name" value="RRM_CSTF2_RNA15_like"/>
    <property type="match status" value="1"/>
</dbReference>
<feature type="region of interest" description="Disordered" evidence="4">
    <location>
        <begin position="88"/>
        <end position="112"/>
    </location>
</feature>
<dbReference type="InterPro" id="IPR035979">
    <property type="entry name" value="RBD_domain_sf"/>
</dbReference>
<reference evidence="6" key="1">
    <citation type="submission" date="2015-07" db="EMBL/GenBank/DDBJ databases">
        <title>Transcriptome Assembly of Anthurium amnicola.</title>
        <authorList>
            <person name="Suzuki J."/>
        </authorList>
    </citation>
    <scope>NUCLEOTIDE SEQUENCE</scope>
</reference>
<dbReference type="EMBL" id="GDJX01024578">
    <property type="protein sequence ID" value="JAT43358.1"/>
    <property type="molecule type" value="Transcribed_RNA"/>
</dbReference>
<gene>
    <name evidence="6" type="primary">CSTF2_2</name>
    <name evidence="6" type="ORF">g.10484</name>
</gene>
<evidence type="ECO:0000259" key="5">
    <source>
        <dbReference type="PROSITE" id="PS50102"/>
    </source>
</evidence>
<feature type="domain" description="RRM" evidence="5">
    <location>
        <begin position="9"/>
        <end position="87"/>
    </location>
</feature>